<dbReference type="InterPro" id="IPR033470">
    <property type="entry name" value="FakA-like_C"/>
</dbReference>
<dbReference type="PANTHER" id="PTHR33434:SF4">
    <property type="entry name" value="PHOSPHATASE PROTEIN"/>
    <property type="match status" value="1"/>
</dbReference>
<dbReference type="SUPFAM" id="SSF101473">
    <property type="entry name" value="DhaL-like"/>
    <property type="match status" value="1"/>
</dbReference>
<evidence type="ECO:0000259" key="1">
    <source>
        <dbReference type="PROSITE" id="PS51480"/>
    </source>
</evidence>
<dbReference type="RefSeq" id="WP_133908722.1">
    <property type="nucleotide sequence ID" value="NZ_SOCP01000025.1"/>
</dbReference>
<dbReference type="SMART" id="SM01120">
    <property type="entry name" value="Dak2"/>
    <property type="match status" value="1"/>
</dbReference>
<dbReference type="AlphaFoldDB" id="A0A4R7UT86"/>
<dbReference type="InterPro" id="IPR050270">
    <property type="entry name" value="DegV_domain_contain"/>
</dbReference>
<dbReference type="Proteomes" id="UP000294927">
    <property type="component" value="Unassembled WGS sequence"/>
</dbReference>
<organism evidence="2 3">
    <name type="scientific">Actinophytocola oryzae</name>
    <dbReference type="NCBI Taxonomy" id="502181"/>
    <lineage>
        <taxon>Bacteria</taxon>
        <taxon>Bacillati</taxon>
        <taxon>Actinomycetota</taxon>
        <taxon>Actinomycetes</taxon>
        <taxon>Pseudonocardiales</taxon>
        <taxon>Pseudonocardiaceae</taxon>
    </lineage>
</organism>
<gene>
    <name evidence="2" type="ORF">CLV71_125141</name>
</gene>
<dbReference type="InterPro" id="IPR048394">
    <property type="entry name" value="FakA-like_M"/>
</dbReference>
<dbReference type="InterPro" id="IPR036117">
    <property type="entry name" value="DhaL_dom_sf"/>
</dbReference>
<keyword evidence="3" id="KW-1185">Reference proteome</keyword>
<dbReference type="NCBIfam" id="TIGR03599">
    <property type="entry name" value="YloV"/>
    <property type="match status" value="1"/>
</dbReference>
<dbReference type="Gene3D" id="1.25.40.340">
    <property type="match status" value="1"/>
</dbReference>
<evidence type="ECO:0000313" key="2">
    <source>
        <dbReference type="EMBL" id="TDV39829.1"/>
    </source>
</evidence>
<dbReference type="InterPro" id="IPR019986">
    <property type="entry name" value="YloV-like"/>
</dbReference>
<dbReference type="PROSITE" id="PS51480">
    <property type="entry name" value="DHAL"/>
    <property type="match status" value="1"/>
</dbReference>
<accession>A0A4R7UT86</accession>
<dbReference type="GO" id="GO:0006071">
    <property type="term" value="P:glycerol metabolic process"/>
    <property type="evidence" value="ECO:0007669"/>
    <property type="project" value="InterPro"/>
</dbReference>
<reference evidence="2 3" key="1">
    <citation type="submission" date="2019-03" db="EMBL/GenBank/DDBJ databases">
        <title>Genomic Encyclopedia of Archaeal and Bacterial Type Strains, Phase II (KMG-II): from individual species to whole genera.</title>
        <authorList>
            <person name="Goeker M."/>
        </authorList>
    </citation>
    <scope>NUCLEOTIDE SEQUENCE [LARGE SCALE GENOMIC DNA]</scope>
    <source>
        <strain evidence="2 3">DSM 45499</strain>
    </source>
</reference>
<dbReference type="Pfam" id="PF02734">
    <property type="entry name" value="Dak2"/>
    <property type="match status" value="1"/>
</dbReference>
<name>A0A4R7UT86_9PSEU</name>
<evidence type="ECO:0000313" key="3">
    <source>
        <dbReference type="Proteomes" id="UP000294927"/>
    </source>
</evidence>
<proteinExistence type="predicted"/>
<sequence>MLQALDAAQVRRWAVACVQSLDAHREAIDGINVYPVPDGDTGSNLLHTMRAALDALLRAPARARASAGATLAVLARGALTGARGNSGVIVSQFLRGVAEELADVDAVLGPRLRDAVVRGARLATGAMAEPVAGTMVTVLEAAATAVGDEPSDALQDVAAAAATAAAAALDKTPAQLAVLADAGVVDAGGRGVVVLFDALYAVVTGRPAALAAAQRATAERAARVSAGGQESSLYTSRESGSDAFAYEVMYLLEQVTGDDAADHLRDVLVGIGDSVSVVGDGAGLWTVHVHCNDIGAAVEAGIDAGRPRQIRVARFADAASAEASRFARDRAVVVPSRSSEFADLLISEGVTVVMVEDGVESFAYRLLETITATAAAHVTVLPADPELVEAADEASIRAVAAGQDVVVVPCASPVQVLAAVAVHDPRRRAGDDVVAMAEAAAATRRGEVVVATEAAITWIGACDAGDVLGLADGEVMLIEPGPADVAALDRAACGVVKRMLGMGGELVTALLGAEAPDELAMELEDFLRREHPETELVVYQGGQHNAVLVLGVE</sequence>
<protein>
    <recommendedName>
        <fullName evidence="1">DhaL domain-containing protein</fullName>
    </recommendedName>
</protein>
<dbReference type="InterPro" id="IPR004007">
    <property type="entry name" value="DhaL_dom"/>
</dbReference>
<dbReference type="SMART" id="SM01121">
    <property type="entry name" value="Dak1_2"/>
    <property type="match status" value="1"/>
</dbReference>
<comment type="caution">
    <text evidence="2">The sequence shown here is derived from an EMBL/GenBank/DDBJ whole genome shotgun (WGS) entry which is preliminary data.</text>
</comment>
<dbReference type="EMBL" id="SOCP01000025">
    <property type="protein sequence ID" value="TDV39829.1"/>
    <property type="molecule type" value="Genomic_DNA"/>
</dbReference>
<dbReference type="GO" id="GO:0004371">
    <property type="term" value="F:glycerone kinase activity"/>
    <property type="evidence" value="ECO:0007669"/>
    <property type="project" value="InterPro"/>
</dbReference>
<dbReference type="OrthoDB" id="9760324at2"/>
<dbReference type="Pfam" id="PF21645">
    <property type="entry name" value="FakA-like_M"/>
    <property type="match status" value="1"/>
</dbReference>
<feature type="domain" description="DhaL" evidence="1">
    <location>
        <begin position="8"/>
        <end position="201"/>
    </location>
</feature>
<dbReference type="PANTHER" id="PTHR33434">
    <property type="entry name" value="DEGV DOMAIN-CONTAINING PROTEIN DR_1986-RELATED"/>
    <property type="match status" value="1"/>
</dbReference>
<dbReference type="Pfam" id="PF13684">
    <property type="entry name" value="FakA-like_C"/>
    <property type="match status" value="1"/>
</dbReference>